<name>A0A7M7NQI0_STRPU</name>
<keyword evidence="2" id="KW-0472">Membrane</keyword>
<evidence type="ECO:0000256" key="1">
    <source>
        <dbReference type="SAM" id="MobiDB-lite"/>
    </source>
</evidence>
<proteinExistence type="predicted"/>
<dbReference type="GeneID" id="105444004"/>
<dbReference type="AlphaFoldDB" id="A0A7M7NQI0"/>
<feature type="region of interest" description="Disordered" evidence="1">
    <location>
        <begin position="39"/>
        <end position="103"/>
    </location>
</feature>
<dbReference type="KEGG" id="spu:105444004"/>
<evidence type="ECO:0000256" key="2">
    <source>
        <dbReference type="SAM" id="Phobius"/>
    </source>
</evidence>
<evidence type="ECO:0000313" key="3">
    <source>
        <dbReference type="EnsemblMetazoa" id="XP_030839644"/>
    </source>
</evidence>
<keyword evidence="2" id="KW-1133">Transmembrane helix</keyword>
<evidence type="ECO:0000313" key="4">
    <source>
        <dbReference type="Proteomes" id="UP000007110"/>
    </source>
</evidence>
<keyword evidence="4" id="KW-1185">Reference proteome</keyword>
<reference evidence="3" key="2">
    <citation type="submission" date="2021-01" db="UniProtKB">
        <authorList>
            <consortium name="EnsemblMetazoa"/>
        </authorList>
    </citation>
    <scope>IDENTIFICATION</scope>
</reference>
<organism evidence="3 4">
    <name type="scientific">Strongylocentrotus purpuratus</name>
    <name type="common">Purple sea urchin</name>
    <dbReference type="NCBI Taxonomy" id="7668"/>
    <lineage>
        <taxon>Eukaryota</taxon>
        <taxon>Metazoa</taxon>
        <taxon>Echinodermata</taxon>
        <taxon>Eleutherozoa</taxon>
        <taxon>Echinozoa</taxon>
        <taxon>Echinoidea</taxon>
        <taxon>Euechinoidea</taxon>
        <taxon>Echinacea</taxon>
        <taxon>Camarodonta</taxon>
        <taxon>Echinidea</taxon>
        <taxon>Strongylocentrotidae</taxon>
        <taxon>Strongylocentrotus</taxon>
    </lineage>
</organism>
<protein>
    <submittedName>
        <fullName evidence="3">Uncharacterized protein</fullName>
    </submittedName>
</protein>
<keyword evidence="2" id="KW-0812">Transmembrane</keyword>
<dbReference type="InParanoid" id="A0A7M7NQI0"/>
<accession>A0A7M7NQI0</accession>
<sequence>MGLSQPATYGLIGFLSVAVIGIIFGCIVMTVMMRKYRRSANEASSQQQGTVEHNCYNGPQPGEEGYLELNVVPPKLPGRYSRDQDEAYETPRHADDGDAYENI</sequence>
<feature type="transmembrane region" description="Helical" evidence="2">
    <location>
        <begin position="12"/>
        <end position="32"/>
    </location>
</feature>
<feature type="compositionally biased region" description="Basic and acidic residues" evidence="1">
    <location>
        <begin position="80"/>
        <end position="96"/>
    </location>
</feature>
<dbReference type="EnsemblMetazoa" id="XM_030983784">
    <property type="protein sequence ID" value="XP_030839644"/>
    <property type="gene ID" value="LOC105444004"/>
</dbReference>
<reference evidence="4" key="1">
    <citation type="submission" date="2015-02" db="EMBL/GenBank/DDBJ databases">
        <title>Genome sequencing for Strongylocentrotus purpuratus.</title>
        <authorList>
            <person name="Murali S."/>
            <person name="Liu Y."/>
            <person name="Vee V."/>
            <person name="English A."/>
            <person name="Wang M."/>
            <person name="Skinner E."/>
            <person name="Han Y."/>
            <person name="Muzny D.M."/>
            <person name="Worley K.C."/>
            <person name="Gibbs R.A."/>
        </authorList>
    </citation>
    <scope>NUCLEOTIDE SEQUENCE</scope>
</reference>
<dbReference type="Proteomes" id="UP000007110">
    <property type="component" value="Unassembled WGS sequence"/>
</dbReference>
<feature type="compositionally biased region" description="Polar residues" evidence="1">
    <location>
        <begin position="41"/>
        <end position="51"/>
    </location>
</feature>
<dbReference type="RefSeq" id="XP_030839644.1">
    <property type="nucleotide sequence ID" value="XM_030983784.1"/>
</dbReference>